<comment type="caution">
    <text evidence="2">The sequence shown here is derived from an EMBL/GenBank/DDBJ whole genome shotgun (WGS) entry which is preliminary data.</text>
</comment>
<keyword evidence="3" id="KW-1185">Reference proteome</keyword>
<feature type="region of interest" description="Disordered" evidence="1">
    <location>
        <begin position="1"/>
        <end position="28"/>
    </location>
</feature>
<dbReference type="PANTHER" id="PTHR33785:SF5">
    <property type="entry name" value="SERINE_ARGININE REPETITIVE MATRIX PROTEIN"/>
    <property type="match status" value="1"/>
</dbReference>
<feature type="compositionally biased region" description="Polar residues" evidence="1">
    <location>
        <begin position="190"/>
        <end position="210"/>
    </location>
</feature>
<feature type="compositionally biased region" description="Basic and acidic residues" evidence="1">
    <location>
        <begin position="101"/>
        <end position="111"/>
    </location>
</feature>
<dbReference type="AlphaFoldDB" id="A0A9P1EEP6"/>
<feature type="compositionally biased region" description="Polar residues" evidence="1">
    <location>
        <begin position="221"/>
        <end position="238"/>
    </location>
</feature>
<feature type="region of interest" description="Disordered" evidence="1">
    <location>
        <begin position="170"/>
        <end position="239"/>
    </location>
</feature>
<dbReference type="Proteomes" id="UP001152484">
    <property type="component" value="Unassembled WGS sequence"/>
</dbReference>
<dbReference type="EMBL" id="CAMAPE010000038">
    <property type="protein sequence ID" value="CAH9100015.1"/>
    <property type="molecule type" value="Genomic_DNA"/>
</dbReference>
<evidence type="ECO:0000313" key="2">
    <source>
        <dbReference type="EMBL" id="CAH9100015.1"/>
    </source>
</evidence>
<protein>
    <submittedName>
        <fullName evidence="2">Uncharacterized protein</fullName>
    </submittedName>
</protein>
<reference evidence="2" key="1">
    <citation type="submission" date="2022-07" db="EMBL/GenBank/DDBJ databases">
        <authorList>
            <person name="Macas J."/>
            <person name="Novak P."/>
            <person name="Neumann P."/>
        </authorList>
    </citation>
    <scope>NUCLEOTIDE SEQUENCE</scope>
</reference>
<sequence>MDFLEAVPPIEPSHNPGSSENQEKKEPGELLDESWFFGNFFDRKPRISRCYSDSSMLPPGKSMEETFSSINRSIPEGRRLLGRAGGMQKTPSMPPNVTFKQEPDPAQKEDGPMIKESLRKSLLRAPSLPIFADNNEEAEEDDDDESDFCMGKLIRQASLKPPKLLLRQTSLNPSRILPPRQTPKGVRRSCSVSTFSKLKNEPTESISAISASDAGEGKTGYATNYNSKTRNGHTSTTQDIDELQKFKNLAVSLQDKEKVSKRGNPLEEVWQGKSFGPPPKSGGAGKKSAQDMKAHIRFWARTVASNVRQEC</sequence>
<feature type="region of interest" description="Disordered" evidence="1">
    <location>
        <begin position="82"/>
        <end position="111"/>
    </location>
</feature>
<dbReference type="OrthoDB" id="1875420at2759"/>
<dbReference type="PANTHER" id="PTHR33785">
    <property type="entry name" value="OS06G0550800 PROTEIN"/>
    <property type="match status" value="1"/>
</dbReference>
<evidence type="ECO:0000256" key="1">
    <source>
        <dbReference type="SAM" id="MobiDB-lite"/>
    </source>
</evidence>
<name>A0A9P1EEP6_CUSEU</name>
<gene>
    <name evidence="2" type="ORF">CEURO_LOCUS14733</name>
</gene>
<evidence type="ECO:0000313" key="3">
    <source>
        <dbReference type="Proteomes" id="UP001152484"/>
    </source>
</evidence>
<accession>A0A9P1EEP6</accession>
<feature type="region of interest" description="Disordered" evidence="1">
    <location>
        <begin position="256"/>
        <end position="291"/>
    </location>
</feature>
<organism evidence="2 3">
    <name type="scientific">Cuscuta europaea</name>
    <name type="common">European dodder</name>
    <dbReference type="NCBI Taxonomy" id="41803"/>
    <lineage>
        <taxon>Eukaryota</taxon>
        <taxon>Viridiplantae</taxon>
        <taxon>Streptophyta</taxon>
        <taxon>Embryophyta</taxon>
        <taxon>Tracheophyta</taxon>
        <taxon>Spermatophyta</taxon>
        <taxon>Magnoliopsida</taxon>
        <taxon>eudicotyledons</taxon>
        <taxon>Gunneridae</taxon>
        <taxon>Pentapetalae</taxon>
        <taxon>asterids</taxon>
        <taxon>lamiids</taxon>
        <taxon>Solanales</taxon>
        <taxon>Convolvulaceae</taxon>
        <taxon>Cuscuteae</taxon>
        <taxon>Cuscuta</taxon>
        <taxon>Cuscuta subgen. Cuscuta</taxon>
    </lineage>
</organism>
<proteinExistence type="predicted"/>